<dbReference type="EMBL" id="DF830082">
    <property type="protein sequence ID" value="GAK66839.1"/>
    <property type="molecule type" value="Genomic_DNA"/>
</dbReference>
<dbReference type="Proteomes" id="UP000053758">
    <property type="component" value="Unassembled WGS sequence"/>
</dbReference>
<gene>
    <name evidence="1" type="ORF">PAN0_015d5063</name>
</gene>
<dbReference type="GeneID" id="26305962"/>
<keyword evidence="2" id="KW-1185">Reference proteome</keyword>
<dbReference type="HOGENOM" id="CLU_868773_0_0_1"/>
<evidence type="ECO:0000313" key="2">
    <source>
        <dbReference type="Proteomes" id="UP000053758"/>
    </source>
</evidence>
<evidence type="ECO:0000313" key="1">
    <source>
        <dbReference type="EMBL" id="GAK66839.1"/>
    </source>
</evidence>
<accession>A0A081CJJ3</accession>
<dbReference type="RefSeq" id="XP_014654859.1">
    <property type="nucleotide sequence ID" value="XM_014799373.1"/>
</dbReference>
<proteinExistence type="predicted"/>
<dbReference type="AlphaFoldDB" id="A0A081CJJ3"/>
<reference evidence="1" key="1">
    <citation type="submission" date="2014-07" db="EMBL/GenBank/DDBJ databases">
        <title>Draft genome sequence of the yeast Pseudozyma antarctica JCM 10317 known as a producer of lipase B which used in a wide range of industrial applications.</title>
        <authorList>
            <person name="Morita T."/>
            <person name="Saika A."/>
            <person name="Koike H."/>
        </authorList>
    </citation>
    <scope>NUCLEOTIDE SEQUENCE</scope>
    <source>
        <strain evidence="1">JCM 10317</strain>
    </source>
</reference>
<organism evidence="1">
    <name type="scientific">Pseudozyma antarctica</name>
    <name type="common">Yeast</name>
    <name type="synonym">Candida antarctica</name>
    <dbReference type="NCBI Taxonomy" id="84753"/>
    <lineage>
        <taxon>Eukaryota</taxon>
        <taxon>Fungi</taxon>
        <taxon>Dikarya</taxon>
        <taxon>Basidiomycota</taxon>
        <taxon>Ustilaginomycotina</taxon>
        <taxon>Ustilaginomycetes</taxon>
        <taxon>Ustilaginales</taxon>
        <taxon>Ustilaginaceae</taxon>
        <taxon>Moesziomyces</taxon>
    </lineage>
</organism>
<sequence>MPVRALDTSGSADRDQKTESVLSIGRAHLECDDRLVICDQALQEASVNAVAADLDSSDLGPNPAPLGASSASVTCVSINAVRLRRADHAVAANPSFVCVAVLGHSTHQPSGFASGPARAFHFGFHGLSSVRKSQRTIAAALLGGASTPPPCKAVDRQMHQQSPDCRGWMTGTGIRTPAALELRHCRLASARSEFAWRQLQSAAVYPVFEVSAICHLDIVERRHVKRPSRSLSSLFRTARSALAVGPSSAAPPFAPLWLCLVSPLSRALRRSKAKQLGWEKLSGSKTAAHPMRHSGELTARLPVFPTGCDGIGDERRAWPA</sequence>
<protein>
    <submittedName>
        <fullName evidence="1">Uncharacterized protein</fullName>
    </submittedName>
</protein>
<name>A0A081CJJ3_PSEA2</name>